<comment type="caution">
    <text evidence="2">The sequence shown here is derived from an EMBL/GenBank/DDBJ whole genome shotgun (WGS) entry which is preliminary data.</text>
</comment>
<gene>
    <name evidence="2" type="ORF">EVOR1521_LOCUS26842</name>
</gene>
<dbReference type="AlphaFoldDB" id="A0AA36NFG8"/>
<proteinExistence type="predicted"/>
<accession>A0AA36NFG8</accession>
<dbReference type="EMBL" id="CAUJNA010003538">
    <property type="protein sequence ID" value="CAJ1404389.1"/>
    <property type="molecule type" value="Genomic_DNA"/>
</dbReference>
<dbReference type="Proteomes" id="UP001178507">
    <property type="component" value="Unassembled WGS sequence"/>
</dbReference>
<feature type="region of interest" description="Disordered" evidence="1">
    <location>
        <begin position="1"/>
        <end position="20"/>
    </location>
</feature>
<evidence type="ECO:0000313" key="2">
    <source>
        <dbReference type="EMBL" id="CAJ1404389.1"/>
    </source>
</evidence>
<organism evidence="2 3">
    <name type="scientific">Effrenium voratum</name>
    <dbReference type="NCBI Taxonomy" id="2562239"/>
    <lineage>
        <taxon>Eukaryota</taxon>
        <taxon>Sar</taxon>
        <taxon>Alveolata</taxon>
        <taxon>Dinophyceae</taxon>
        <taxon>Suessiales</taxon>
        <taxon>Symbiodiniaceae</taxon>
        <taxon>Effrenium</taxon>
    </lineage>
</organism>
<reference evidence="2" key="1">
    <citation type="submission" date="2023-08" db="EMBL/GenBank/DDBJ databases">
        <authorList>
            <person name="Chen Y."/>
            <person name="Shah S."/>
            <person name="Dougan E. K."/>
            <person name="Thang M."/>
            <person name="Chan C."/>
        </authorList>
    </citation>
    <scope>NUCLEOTIDE SEQUENCE</scope>
</reference>
<sequence>MPTGGWSGHPRGPLRAKTTRSAETARSAFVFLHFCGLGQAGERAKVGLMRWAARAFGLQTNSSCQEMQADAENRPRRHRCEVWVPREPTPLPEQCRCSGAWRAVLASTRQESNATNRGTPCRWKGRLPGGCAAGRAFFFASCARQRMEFDNQEASVMLERALDSVLASADCPAPAGSTASAWPLDVAQVLENLRALKRQTLCGSFCPKLQWSFEGGVFHTLLDPALKGVTVKAS</sequence>
<keyword evidence="3" id="KW-1185">Reference proteome</keyword>
<evidence type="ECO:0000313" key="3">
    <source>
        <dbReference type="Proteomes" id="UP001178507"/>
    </source>
</evidence>
<name>A0AA36NFG8_9DINO</name>
<protein>
    <submittedName>
        <fullName evidence="2">Uncharacterized protein</fullName>
    </submittedName>
</protein>
<evidence type="ECO:0000256" key="1">
    <source>
        <dbReference type="SAM" id="MobiDB-lite"/>
    </source>
</evidence>